<name>A0AAD1Z8H6_9LAMI</name>
<evidence type="ECO:0000256" key="1">
    <source>
        <dbReference type="SAM" id="MobiDB-lite"/>
    </source>
</evidence>
<gene>
    <name evidence="2" type="ORF">FPE_LOCUS10711</name>
</gene>
<dbReference type="GO" id="GO:0005737">
    <property type="term" value="C:cytoplasm"/>
    <property type="evidence" value="ECO:0007669"/>
    <property type="project" value="TreeGrafter"/>
</dbReference>
<dbReference type="PANTHER" id="PTHR23111">
    <property type="entry name" value="ZINC FINGER PROTEIN"/>
    <property type="match status" value="1"/>
</dbReference>
<evidence type="ECO:0000313" key="3">
    <source>
        <dbReference type="Proteomes" id="UP000834106"/>
    </source>
</evidence>
<reference evidence="2" key="1">
    <citation type="submission" date="2023-05" db="EMBL/GenBank/DDBJ databases">
        <authorList>
            <person name="Huff M."/>
        </authorList>
    </citation>
    <scope>NUCLEOTIDE SEQUENCE</scope>
</reference>
<dbReference type="AlphaFoldDB" id="A0AAD1Z8H6"/>
<protein>
    <submittedName>
        <fullName evidence="2">Uncharacterized protein</fullName>
    </submittedName>
</protein>
<proteinExistence type="predicted"/>
<accession>A0AAD1Z8H6</accession>
<dbReference type="GO" id="GO:0003729">
    <property type="term" value="F:mRNA binding"/>
    <property type="evidence" value="ECO:0007669"/>
    <property type="project" value="TreeGrafter"/>
</dbReference>
<dbReference type="EMBL" id="OU503041">
    <property type="protein sequence ID" value="CAI9763281.1"/>
    <property type="molecule type" value="Genomic_DNA"/>
</dbReference>
<organism evidence="2 3">
    <name type="scientific">Fraxinus pennsylvanica</name>
    <dbReference type="NCBI Taxonomy" id="56036"/>
    <lineage>
        <taxon>Eukaryota</taxon>
        <taxon>Viridiplantae</taxon>
        <taxon>Streptophyta</taxon>
        <taxon>Embryophyta</taxon>
        <taxon>Tracheophyta</taxon>
        <taxon>Spermatophyta</taxon>
        <taxon>Magnoliopsida</taxon>
        <taxon>eudicotyledons</taxon>
        <taxon>Gunneridae</taxon>
        <taxon>Pentapetalae</taxon>
        <taxon>asterids</taxon>
        <taxon>lamiids</taxon>
        <taxon>Lamiales</taxon>
        <taxon>Oleaceae</taxon>
        <taxon>Oleeae</taxon>
        <taxon>Fraxinus</taxon>
    </lineage>
</organism>
<feature type="compositionally biased region" description="Polar residues" evidence="1">
    <location>
        <begin position="207"/>
        <end position="224"/>
    </location>
</feature>
<sequence length="224" mass="25165">MSGDLQFTFHLQVCSSCSLKSSCEKAYLLTNKEDEPRTIDVLRVLLTYGFDPVNGSVSNMSILKMKYVKTVVRKLIHEVVKLGSVPIDPNLLRVTRRHEKLTGSSYQDPGVESDAAIPTRLLPWQINHLGLGRLAWLRILFPMLRWFKLVDLNVELNFPYLQPLIHQLGLRSVGEIGLLTLLMIEVLNSVVSVDSPQVEKKPDIGPSNVQRELGSQSSYPVSKS</sequence>
<keyword evidence="3" id="KW-1185">Reference proteome</keyword>
<dbReference type="PANTHER" id="PTHR23111:SF29">
    <property type="entry name" value="OS07G0404300 PROTEIN"/>
    <property type="match status" value="1"/>
</dbReference>
<dbReference type="Proteomes" id="UP000834106">
    <property type="component" value="Chromosome 6"/>
</dbReference>
<evidence type="ECO:0000313" key="2">
    <source>
        <dbReference type="EMBL" id="CAI9763281.1"/>
    </source>
</evidence>
<feature type="region of interest" description="Disordered" evidence="1">
    <location>
        <begin position="197"/>
        <end position="224"/>
    </location>
</feature>